<organism evidence="2 3">
    <name type="scientific">Alkalihalophilus lindianensis</name>
    <dbReference type="NCBI Taxonomy" id="1630542"/>
    <lineage>
        <taxon>Bacteria</taxon>
        <taxon>Bacillati</taxon>
        <taxon>Bacillota</taxon>
        <taxon>Bacilli</taxon>
        <taxon>Bacillales</taxon>
        <taxon>Bacillaceae</taxon>
        <taxon>Alkalihalophilus</taxon>
    </lineage>
</organism>
<sequence length="86" mass="9640">VLLMSAVFKQTAILAISSIGILFMIHMMKGWNRILDLLLPSTISAEAMNQIITGQGSEIFIHIVVTVLWSIILIYLTVQKLSIRKE</sequence>
<dbReference type="EMBL" id="JAWJBA010000340">
    <property type="protein sequence ID" value="MDV2687122.1"/>
    <property type="molecule type" value="Genomic_DNA"/>
</dbReference>
<keyword evidence="1" id="KW-1133">Transmembrane helix</keyword>
<keyword evidence="1" id="KW-0472">Membrane</keyword>
<evidence type="ECO:0000313" key="2">
    <source>
        <dbReference type="EMBL" id="MDV2687122.1"/>
    </source>
</evidence>
<keyword evidence="3" id="KW-1185">Reference proteome</keyword>
<evidence type="ECO:0000313" key="3">
    <source>
        <dbReference type="Proteomes" id="UP001287282"/>
    </source>
</evidence>
<evidence type="ECO:0000256" key="1">
    <source>
        <dbReference type="SAM" id="Phobius"/>
    </source>
</evidence>
<dbReference type="Proteomes" id="UP001287282">
    <property type="component" value="Unassembled WGS sequence"/>
</dbReference>
<dbReference type="RefSeq" id="WP_317124140.1">
    <property type="nucleotide sequence ID" value="NZ_JAWJBA010000340.1"/>
</dbReference>
<comment type="caution">
    <text evidence="2">The sequence shown here is derived from an EMBL/GenBank/DDBJ whole genome shotgun (WGS) entry which is preliminary data.</text>
</comment>
<feature type="transmembrane region" description="Helical" evidence="1">
    <location>
        <begin position="12"/>
        <end position="31"/>
    </location>
</feature>
<reference evidence="2 3" key="1">
    <citation type="submission" date="2023-10" db="EMBL/GenBank/DDBJ databases">
        <title>Screening of Alkalihalobacillus lindianensis BZ-TG-R113 and Its Alleviation of Salt Stress on Rapeseed Growth.</title>
        <authorList>
            <person name="Zhao B."/>
            <person name="Guo T."/>
        </authorList>
    </citation>
    <scope>NUCLEOTIDE SEQUENCE [LARGE SCALE GENOMIC DNA]</scope>
    <source>
        <strain evidence="2 3">BZ-TG-R113</strain>
    </source>
</reference>
<feature type="transmembrane region" description="Helical" evidence="1">
    <location>
        <begin position="59"/>
        <end position="78"/>
    </location>
</feature>
<name>A0ABU3XHJ5_9BACI</name>
<keyword evidence="1" id="KW-0812">Transmembrane</keyword>
<accession>A0ABU3XHJ5</accession>
<proteinExistence type="predicted"/>
<gene>
    <name evidence="2" type="ORF">RYX56_22500</name>
</gene>
<evidence type="ECO:0008006" key="4">
    <source>
        <dbReference type="Google" id="ProtNLM"/>
    </source>
</evidence>
<feature type="non-terminal residue" evidence="2">
    <location>
        <position position="1"/>
    </location>
</feature>
<protein>
    <recommendedName>
        <fullName evidence="4">ABC-2 type transport system permease protein</fullName>
    </recommendedName>
</protein>